<organism evidence="8 9">
    <name type="scientific">Muricoccus nepalensis</name>
    <dbReference type="NCBI Taxonomy" id="1854500"/>
    <lineage>
        <taxon>Bacteria</taxon>
        <taxon>Pseudomonadati</taxon>
        <taxon>Pseudomonadota</taxon>
        <taxon>Alphaproteobacteria</taxon>
        <taxon>Acetobacterales</taxon>
        <taxon>Roseomonadaceae</taxon>
        <taxon>Muricoccus</taxon>
    </lineage>
</organism>
<proteinExistence type="inferred from homology"/>
<dbReference type="EMBL" id="RCZP01000043">
    <property type="protein sequence ID" value="TPG46001.1"/>
    <property type="molecule type" value="Genomic_DNA"/>
</dbReference>
<dbReference type="GO" id="GO:0030255">
    <property type="term" value="P:protein secretion by the type IV secretion system"/>
    <property type="evidence" value="ECO:0007669"/>
    <property type="project" value="InterPro"/>
</dbReference>
<sequence>MPTWALFATIYDNFAIPLIALTNGLVSALSAWTLTWMRDAMIVLLVGTMLWSAIKGGEDPISILLTSLVKFWFVGLLLTSTLNLGPQLRDLLLTGIERDVGGALSGASGARMVTGALYDSLWNRAFAGGLRVMRQLPWSVAGVILGCGVLLYWFVALAACVMGFLIWMKAFIMVALLVGLWPLFVAMWLFPWFRFLFWGWLHSVFANVILKLLTTVLLSLVLNGLDRMIVTLLAQTSNGGNEWLALQTLLGGAAMFVSAAWLTYQLPGTAAAISGGFSGYGHLPGFRNPFQKREQAGGAGGSGGRSDYNRNYSGPGSDGSPANDSIPVVRNAPPGQSLSNP</sequence>
<evidence type="ECO:0000313" key="9">
    <source>
        <dbReference type="Proteomes" id="UP000317078"/>
    </source>
</evidence>
<accession>A0A502F9J7</accession>
<reference evidence="8 9" key="1">
    <citation type="journal article" date="2019" name="Environ. Microbiol.">
        <title>Species interactions and distinct microbial communities in high Arctic permafrost affected cryosols are associated with the CH4 and CO2 gas fluxes.</title>
        <authorList>
            <person name="Altshuler I."/>
            <person name="Hamel J."/>
            <person name="Turney S."/>
            <person name="Magnuson E."/>
            <person name="Levesque R."/>
            <person name="Greer C."/>
            <person name="Whyte L.G."/>
        </authorList>
    </citation>
    <scope>NUCLEOTIDE SEQUENCE [LARGE SCALE GENOMIC DNA]</scope>
    <source>
        <strain evidence="8 9">S9.3B</strain>
    </source>
</reference>
<dbReference type="InterPro" id="IPR007688">
    <property type="entry name" value="Conjugal_tfr_TrbL/VirB6"/>
</dbReference>
<feature type="transmembrane region" description="Helical" evidence="7">
    <location>
        <begin position="243"/>
        <end position="264"/>
    </location>
</feature>
<dbReference type="GO" id="GO:0016020">
    <property type="term" value="C:membrane"/>
    <property type="evidence" value="ECO:0007669"/>
    <property type="project" value="UniProtKB-SubCell"/>
</dbReference>
<keyword evidence="4 7" id="KW-1133">Transmembrane helix</keyword>
<comment type="subcellular location">
    <subcellularLocation>
        <location evidence="1">Membrane</location>
        <topology evidence="1">Multi-pass membrane protein</topology>
    </subcellularLocation>
</comment>
<name>A0A502F9J7_9PROT</name>
<dbReference type="RefSeq" id="WP_140886564.1">
    <property type="nucleotide sequence ID" value="NZ_RCZP01000043.1"/>
</dbReference>
<protein>
    <recommendedName>
        <fullName evidence="10">Type IV secretion system protein</fullName>
    </recommendedName>
</protein>
<dbReference type="Proteomes" id="UP000317078">
    <property type="component" value="Unassembled WGS sequence"/>
</dbReference>
<feature type="transmembrane region" description="Helical" evidence="7">
    <location>
        <begin position="138"/>
        <end position="167"/>
    </location>
</feature>
<comment type="similarity">
    <text evidence="2">Belongs to the TrbL/VirB6 family.</text>
</comment>
<keyword evidence="9" id="KW-1185">Reference proteome</keyword>
<dbReference type="Pfam" id="PF04610">
    <property type="entry name" value="TrbL"/>
    <property type="match status" value="1"/>
</dbReference>
<evidence type="ECO:0000256" key="2">
    <source>
        <dbReference type="ARBA" id="ARBA00007802"/>
    </source>
</evidence>
<feature type="transmembrane region" description="Helical" evidence="7">
    <location>
        <begin position="6"/>
        <end position="29"/>
    </location>
</feature>
<evidence type="ECO:0008006" key="10">
    <source>
        <dbReference type="Google" id="ProtNLM"/>
    </source>
</evidence>
<keyword evidence="5 7" id="KW-0472">Membrane</keyword>
<comment type="caution">
    <text evidence="8">The sequence shown here is derived from an EMBL/GenBank/DDBJ whole genome shotgun (WGS) entry which is preliminary data.</text>
</comment>
<dbReference type="OrthoDB" id="7854576at2"/>
<evidence type="ECO:0000256" key="7">
    <source>
        <dbReference type="SAM" id="Phobius"/>
    </source>
</evidence>
<keyword evidence="3 7" id="KW-0812">Transmembrane</keyword>
<evidence type="ECO:0000256" key="5">
    <source>
        <dbReference type="ARBA" id="ARBA00023136"/>
    </source>
</evidence>
<feature type="transmembrane region" description="Helical" evidence="7">
    <location>
        <begin position="36"/>
        <end position="54"/>
    </location>
</feature>
<evidence type="ECO:0000256" key="3">
    <source>
        <dbReference type="ARBA" id="ARBA00022692"/>
    </source>
</evidence>
<feature type="transmembrane region" description="Helical" evidence="7">
    <location>
        <begin position="199"/>
        <end position="222"/>
    </location>
</feature>
<evidence type="ECO:0000256" key="4">
    <source>
        <dbReference type="ARBA" id="ARBA00022989"/>
    </source>
</evidence>
<evidence type="ECO:0000313" key="8">
    <source>
        <dbReference type="EMBL" id="TPG46001.1"/>
    </source>
</evidence>
<dbReference type="AlphaFoldDB" id="A0A502F9J7"/>
<evidence type="ECO:0000256" key="6">
    <source>
        <dbReference type="SAM" id="MobiDB-lite"/>
    </source>
</evidence>
<feature type="transmembrane region" description="Helical" evidence="7">
    <location>
        <begin position="174"/>
        <end position="193"/>
    </location>
</feature>
<feature type="region of interest" description="Disordered" evidence="6">
    <location>
        <begin position="291"/>
        <end position="341"/>
    </location>
</feature>
<evidence type="ECO:0000256" key="1">
    <source>
        <dbReference type="ARBA" id="ARBA00004141"/>
    </source>
</evidence>
<gene>
    <name evidence="8" type="ORF">EAH89_25600</name>
</gene>
<feature type="transmembrane region" description="Helical" evidence="7">
    <location>
        <begin position="60"/>
        <end position="79"/>
    </location>
</feature>